<evidence type="ECO:0000313" key="2">
    <source>
        <dbReference type="EMBL" id="KAG1782859.1"/>
    </source>
</evidence>
<feature type="transmembrane region" description="Helical" evidence="1">
    <location>
        <begin position="125"/>
        <end position="145"/>
    </location>
</feature>
<protein>
    <submittedName>
        <fullName evidence="2">Uncharacterized protein</fullName>
    </submittedName>
</protein>
<gene>
    <name evidence="2" type="ORF">EV702DRAFT_230679</name>
</gene>
<reference evidence="2" key="1">
    <citation type="journal article" date="2020" name="New Phytol.">
        <title>Comparative genomics reveals dynamic genome evolution in host specialist ectomycorrhizal fungi.</title>
        <authorList>
            <person name="Lofgren L.A."/>
            <person name="Nguyen N.H."/>
            <person name="Vilgalys R."/>
            <person name="Ruytinx J."/>
            <person name="Liao H.L."/>
            <person name="Branco S."/>
            <person name="Kuo A."/>
            <person name="LaButti K."/>
            <person name="Lipzen A."/>
            <person name="Andreopoulos W."/>
            <person name="Pangilinan J."/>
            <person name="Riley R."/>
            <person name="Hundley H."/>
            <person name="Na H."/>
            <person name="Barry K."/>
            <person name="Grigoriev I.V."/>
            <person name="Stajich J.E."/>
            <person name="Kennedy P.G."/>
        </authorList>
    </citation>
    <scope>NUCLEOTIDE SEQUENCE</scope>
    <source>
        <strain evidence="2">DOB743</strain>
    </source>
</reference>
<keyword evidence="1" id="KW-0812">Transmembrane</keyword>
<keyword evidence="1" id="KW-1133">Transmembrane helix</keyword>
<comment type="caution">
    <text evidence="2">The sequence shown here is derived from an EMBL/GenBank/DDBJ whole genome shotgun (WGS) entry which is preliminary data.</text>
</comment>
<organism evidence="2 3">
    <name type="scientific">Suillus placidus</name>
    <dbReference type="NCBI Taxonomy" id="48579"/>
    <lineage>
        <taxon>Eukaryota</taxon>
        <taxon>Fungi</taxon>
        <taxon>Dikarya</taxon>
        <taxon>Basidiomycota</taxon>
        <taxon>Agaricomycotina</taxon>
        <taxon>Agaricomycetes</taxon>
        <taxon>Agaricomycetidae</taxon>
        <taxon>Boletales</taxon>
        <taxon>Suillineae</taxon>
        <taxon>Suillaceae</taxon>
        <taxon>Suillus</taxon>
    </lineage>
</organism>
<feature type="transmembrane region" description="Helical" evidence="1">
    <location>
        <begin position="86"/>
        <end position="105"/>
    </location>
</feature>
<dbReference type="OrthoDB" id="2683557at2759"/>
<evidence type="ECO:0000256" key="1">
    <source>
        <dbReference type="SAM" id="Phobius"/>
    </source>
</evidence>
<evidence type="ECO:0000313" key="3">
    <source>
        <dbReference type="Proteomes" id="UP000714275"/>
    </source>
</evidence>
<keyword evidence="3" id="KW-1185">Reference proteome</keyword>
<dbReference type="Proteomes" id="UP000714275">
    <property type="component" value="Unassembled WGS sequence"/>
</dbReference>
<dbReference type="AlphaFoldDB" id="A0A9P7A5H4"/>
<proteinExistence type="predicted"/>
<keyword evidence="1" id="KW-0472">Membrane</keyword>
<accession>A0A9P7A5H4</accession>
<sequence>MPRSTTRQPSNECGLTTVSALRAGRTSIASSWTIGRARDVFNCDFSRGQFRITTPVVWAGICRHSGPIPHEGGTVYVRRQICGKCAWSYVMLLWGMLYFMLAFFIMSTPTWTLAFTGNASGLLFILWLASATRDFYLLTWLLAWLKAWIRL</sequence>
<dbReference type="EMBL" id="JABBWD010000002">
    <property type="protein sequence ID" value="KAG1782859.1"/>
    <property type="molecule type" value="Genomic_DNA"/>
</dbReference>
<name>A0A9P7A5H4_9AGAM</name>